<organism evidence="1 2">
    <name type="scientific">Streptococcus ruminantium</name>
    <dbReference type="NCBI Taxonomy" id="1917441"/>
    <lineage>
        <taxon>Bacteria</taxon>
        <taxon>Bacillati</taxon>
        <taxon>Bacillota</taxon>
        <taxon>Bacilli</taxon>
        <taxon>Lactobacillales</taxon>
        <taxon>Streptococcaceae</taxon>
        <taxon>Streptococcus</taxon>
    </lineage>
</organism>
<reference evidence="1 2" key="1">
    <citation type="submission" date="2023-08" db="EMBL/GenBank/DDBJ databases">
        <title>Streptococcus ruminantium-associated sheep mastitis outbreak detected in Italy is distinct from bovine isolates.</title>
        <authorList>
            <person name="Rosa M.N."/>
            <person name="Vezina B."/>
            <person name="Tola S."/>
        </authorList>
    </citation>
    <scope>NUCLEOTIDE SEQUENCE [LARGE SCALE GENOMIC DNA]</scope>
    <source>
        <strain evidence="1 2">OM6730</strain>
    </source>
</reference>
<dbReference type="EMBL" id="JAVIBX010000014">
    <property type="protein sequence ID" value="MDQ8833110.1"/>
    <property type="molecule type" value="Genomic_DNA"/>
</dbReference>
<gene>
    <name evidence="1" type="ORF">RFF62_04820</name>
</gene>
<keyword evidence="2" id="KW-1185">Reference proteome</keyword>
<dbReference type="Proteomes" id="UP001228446">
    <property type="component" value="Unassembled WGS sequence"/>
</dbReference>
<protein>
    <submittedName>
        <fullName evidence="1">Uncharacterized protein</fullName>
    </submittedName>
</protein>
<proteinExistence type="predicted"/>
<sequence length="147" mass="17151">MGYTLPALVDLVKFDESSIRERLVDYGCDYDSKLLIVAIDDWNIQRTLTLDEAYSIRDLVFDVYGGDEFVVCHLLQKQLPVSEILSLRYVFLSKEEEECMVKVSKYYEADTLVHIFFRAKSWANFMFAFIDGGHILNTSRGFYFKVK</sequence>
<accession>A0ABU1B3H0</accession>
<dbReference type="RefSeq" id="WP_308937846.1">
    <property type="nucleotide sequence ID" value="NZ_JAVIBP010000032.1"/>
</dbReference>
<comment type="caution">
    <text evidence="1">The sequence shown here is derived from an EMBL/GenBank/DDBJ whole genome shotgun (WGS) entry which is preliminary data.</text>
</comment>
<evidence type="ECO:0000313" key="1">
    <source>
        <dbReference type="EMBL" id="MDQ8833110.1"/>
    </source>
</evidence>
<evidence type="ECO:0000313" key="2">
    <source>
        <dbReference type="Proteomes" id="UP001228446"/>
    </source>
</evidence>
<name>A0ABU1B3H0_9STRE</name>